<organism evidence="1 2">
    <name type="scientific">Penicillium cf. viridicatum</name>
    <dbReference type="NCBI Taxonomy" id="2972119"/>
    <lineage>
        <taxon>Eukaryota</taxon>
        <taxon>Fungi</taxon>
        <taxon>Dikarya</taxon>
        <taxon>Ascomycota</taxon>
        <taxon>Pezizomycotina</taxon>
        <taxon>Eurotiomycetes</taxon>
        <taxon>Eurotiomycetidae</taxon>
        <taxon>Eurotiales</taxon>
        <taxon>Aspergillaceae</taxon>
        <taxon>Penicillium</taxon>
    </lineage>
</organism>
<accession>A0A9W9J9Z3</accession>
<proteinExistence type="predicted"/>
<dbReference type="EMBL" id="JAPQKQ010000006">
    <property type="protein sequence ID" value="KAJ5192858.1"/>
    <property type="molecule type" value="Genomic_DNA"/>
</dbReference>
<keyword evidence="2" id="KW-1185">Reference proteome</keyword>
<evidence type="ECO:0000313" key="1">
    <source>
        <dbReference type="EMBL" id="KAJ5192858.1"/>
    </source>
</evidence>
<comment type="caution">
    <text evidence="1">The sequence shown here is derived from an EMBL/GenBank/DDBJ whole genome shotgun (WGS) entry which is preliminary data.</text>
</comment>
<protein>
    <submittedName>
        <fullName evidence="1">Uncharacterized protein</fullName>
    </submittedName>
</protein>
<dbReference type="OrthoDB" id="4336792at2759"/>
<reference evidence="1" key="1">
    <citation type="submission" date="2022-11" db="EMBL/GenBank/DDBJ databases">
        <authorList>
            <person name="Petersen C."/>
        </authorList>
    </citation>
    <scope>NUCLEOTIDE SEQUENCE</scope>
    <source>
        <strain evidence="1">IBT 20477</strain>
    </source>
</reference>
<name>A0A9W9J9Z3_9EURO</name>
<sequence length="207" mass="23496">MGLFKRTDFQFLGDKHDYLRYGLDSIARYKLTELFLTEHALRELAQREETLYHRAIALQKAMAIKSDGGQLEETNKQLEEVQAQYPRKDPDGGKLGSTDKKVALTKAYSETILILDALDGTGVEDREDLMETIDRLVQKFVNGEHSEEDVDDILDEILNKSFKIVTRGVQFLDVWNEEVNGVVGLSKALIEMSNFASGHLEPRPMGF</sequence>
<evidence type="ECO:0000313" key="2">
    <source>
        <dbReference type="Proteomes" id="UP001150942"/>
    </source>
</evidence>
<dbReference type="AlphaFoldDB" id="A0A9W9J9Z3"/>
<gene>
    <name evidence="1" type="ORF">N7449_009000</name>
</gene>
<dbReference type="Proteomes" id="UP001150942">
    <property type="component" value="Unassembled WGS sequence"/>
</dbReference>
<reference evidence="1" key="2">
    <citation type="journal article" date="2023" name="IMA Fungus">
        <title>Comparative genomic study of the Penicillium genus elucidates a diverse pangenome and 15 lateral gene transfer events.</title>
        <authorList>
            <person name="Petersen C."/>
            <person name="Sorensen T."/>
            <person name="Nielsen M.R."/>
            <person name="Sondergaard T.E."/>
            <person name="Sorensen J.L."/>
            <person name="Fitzpatrick D.A."/>
            <person name="Frisvad J.C."/>
            <person name="Nielsen K.L."/>
        </authorList>
    </citation>
    <scope>NUCLEOTIDE SEQUENCE</scope>
    <source>
        <strain evidence="1">IBT 20477</strain>
    </source>
</reference>